<dbReference type="GO" id="GO:0016747">
    <property type="term" value="F:acyltransferase activity, transferring groups other than amino-acyl groups"/>
    <property type="evidence" value="ECO:0007669"/>
    <property type="project" value="InterPro"/>
</dbReference>
<feature type="domain" description="N-acetyltransferase" evidence="3">
    <location>
        <begin position="2"/>
        <end position="149"/>
    </location>
</feature>
<gene>
    <name evidence="4" type="ORF">MGSAQ_000563</name>
</gene>
<proteinExistence type="predicted"/>
<dbReference type="InterPro" id="IPR016181">
    <property type="entry name" value="Acyl_CoA_acyltransferase"/>
</dbReference>
<accession>A0A1B6NX62</accession>
<dbReference type="SUPFAM" id="SSF55729">
    <property type="entry name" value="Acyl-CoA N-acyltransferases (Nat)"/>
    <property type="match status" value="1"/>
</dbReference>
<name>A0A1B6NX62_9ZZZZ</name>
<feature type="non-terminal residue" evidence="4">
    <location>
        <position position="1"/>
    </location>
</feature>
<dbReference type="CDD" id="cd04301">
    <property type="entry name" value="NAT_SF"/>
    <property type="match status" value="1"/>
</dbReference>
<dbReference type="Pfam" id="PF00583">
    <property type="entry name" value="Acetyltransf_1"/>
    <property type="match status" value="1"/>
</dbReference>
<dbReference type="InterPro" id="IPR000182">
    <property type="entry name" value="GNAT_dom"/>
</dbReference>
<keyword evidence="2" id="KW-0012">Acyltransferase</keyword>
<dbReference type="PANTHER" id="PTHR43072:SF23">
    <property type="entry name" value="UPF0039 PROTEIN C11D3.02C"/>
    <property type="match status" value="1"/>
</dbReference>
<evidence type="ECO:0000259" key="3">
    <source>
        <dbReference type="PROSITE" id="PS51186"/>
    </source>
</evidence>
<dbReference type="PROSITE" id="PS51186">
    <property type="entry name" value="GNAT"/>
    <property type="match status" value="1"/>
</dbReference>
<reference evidence="4" key="1">
    <citation type="submission" date="2013-11" db="EMBL/GenBank/DDBJ databases">
        <title>Microbial diversity, functional groups and degradation webs in Northern and Southern Mediterranean and Red Sea marine crude oil polluted sites.</title>
        <authorList>
            <person name="Daffonchio D."/>
            <person name="Mapelli F."/>
            <person name="Ferrer M."/>
            <person name="Richter M."/>
            <person name="Cherif A."/>
            <person name="Malkawi H.I."/>
            <person name="Yakimov M.M."/>
            <person name="Abdel-Fattah Y.R."/>
            <person name="Blaghen M."/>
            <person name="Golyshin P.N."/>
            <person name="Kalogerakis N."/>
            <person name="Boon N."/>
            <person name="Magagnini M."/>
            <person name="Fava F."/>
        </authorList>
    </citation>
    <scope>NUCLEOTIDE SEQUENCE</scope>
</reference>
<organism evidence="4">
    <name type="scientific">marine sediment metagenome</name>
    <dbReference type="NCBI Taxonomy" id="412755"/>
    <lineage>
        <taxon>unclassified sequences</taxon>
        <taxon>metagenomes</taxon>
        <taxon>ecological metagenomes</taxon>
    </lineage>
</organism>
<dbReference type="PANTHER" id="PTHR43072">
    <property type="entry name" value="N-ACETYLTRANSFERASE"/>
    <property type="match status" value="1"/>
</dbReference>
<evidence type="ECO:0000256" key="1">
    <source>
        <dbReference type="ARBA" id="ARBA00022679"/>
    </source>
</evidence>
<protein>
    <submittedName>
        <fullName evidence="4">N-acetyltransferase GCN5</fullName>
    </submittedName>
</protein>
<comment type="caution">
    <text evidence="4">The sequence shown here is derived from an EMBL/GenBank/DDBJ whole genome shotgun (WGS) entry which is preliminary data.</text>
</comment>
<keyword evidence="1 4" id="KW-0808">Transferase</keyword>
<sequence>FQSIRLESLRLAPTAFGNIEADWSSLSDEEWLNRMRNPIFALFREQEPIGIMGLMRQRGVKKAHRATLIMVYLRESERRQGLADNLLKAVMAFAKSEEVCQLELNVSHHNAGAIRFYERHGFEQVGTIPAALIEEGQVVDELIMVCRLT</sequence>
<dbReference type="AlphaFoldDB" id="A0A1B6NX62"/>
<dbReference type="EMBL" id="AYSL01000248">
    <property type="protein sequence ID" value="KTF07941.1"/>
    <property type="molecule type" value="Genomic_DNA"/>
</dbReference>
<evidence type="ECO:0000313" key="4">
    <source>
        <dbReference type="EMBL" id="KTF07941.1"/>
    </source>
</evidence>
<dbReference type="Gene3D" id="3.40.630.30">
    <property type="match status" value="1"/>
</dbReference>
<evidence type="ECO:0000256" key="2">
    <source>
        <dbReference type="ARBA" id="ARBA00023315"/>
    </source>
</evidence>